<reference evidence="4 5" key="1">
    <citation type="submission" date="2016-10" db="EMBL/GenBank/DDBJ databases">
        <authorList>
            <person name="de Groot N.N."/>
        </authorList>
    </citation>
    <scope>NUCLEOTIDE SEQUENCE [LARGE SCALE GENOMIC DNA]</scope>
    <source>
        <strain evidence="4 5">DSM 21800</strain>
    </source>
</reference>
<feature type="transmembrane region" description="Helical" evidence="2">
    <location>
        <begin position="243"/>
        <end position="260"/>
    </location>
</feature>
<feature type="transmembrane region" description="Helical" evidence="2">
    <location>
        <begin position="193"/>
        <end position="209"/>
    </location>
</feature>
<dbReference type="EMBL" id="LT629772">
    <property type="protein sequence ID" value="SDT34808.1"/>
    <property type="molecule type" value="Genomic_DNA"/>
</dbReference>
<feature type="transmembrane region" description="Helical" evidence="2">
    <location>
        <begin position="338"/>
        <end position="360"/>
    </location>
</feature>
<feature type="transmembrane region" description="Helical" evidence="2">
    <location>
        <begin position="44"/>
        <end position="62"/>
    </location>
</feature>
<feature type="transmembrane region" description="Helical" evidence="2">
    <location>
        <begin position="215"/>
        <end position="236"/>
    </location>
</feature>
<feature type="transmembrane region" description="Helical" evidence="2">
    <location>
        <begin position="82"/>
        <end position="103"/>
    </location>
</feature>
<dbReference type="RefSeq" id="WP_091529256.1">
    <property type="nucleotide sequence ID" value="NZ_LT629772.1"/>
</dbReference>
<dbReference type="PANTHER" id="PTHR23028:SF53">
    <property type="entry name" value="ACYL_TRANSF_3 DOMAIN-CONTAINING PROTEIN"/>
    <property type="match status" value="1"/>
</dbReference>
<evidence type="ECO:0000313" key="4">
    <source>
        <dbReference type="EMBL" id="SDT34808.1"/>
    </source>
</evidence>
<keyword evidence="5" id="KW-1185">Reference proteome</keyword>
<keyword evidence="2" id="KW-0812">Transmembrane</keyword>
<keyword evidence="4" id="KW-0012">Acyltransferase</keyword>
<dbReference type="GO" id="GO:0016787">
    <property type="term" value="F:hydrolase activity"/>
    <property type="evidence" value="ECO:0007669"/>
    <property type="project" value="UniProtKB-KW"/>
</dbReference>
<dbReference type="Pfam" id="PF01757">
    <property type="entry name" value="Acyl_transf_3"/>
    <property type="match status" value="1"/>
</dbReference>
<feature type="compositionally biased region" description="Low complexity" evidence="1">
    <location>
        <begin position="13"/>
        <end position="25"/>
    </location>
</feature>
<dbReference type="Proteomes" id="UP000199103">
    <property type="component" value="Chromosome I"/>
</dbReference>
<evidence type="ECO:0000256" key="1">
    <source>
        <dbReference type="SAM" id="MobiDB-lite"/>
    </source>
</evidence>
<evidence type="ECO:0000256" key="2">
    <source>
        <dbReference type="SAM" id="Phobius"/>
    </source>
</evidence>
<gene>
    <name evidence="4" type="ORF">SAMN04489812_5317</name>
</gene>
<dbReference type="InterPro" id="IPR002656">
    <property type="entry name" value="Acyl_transf_3_dom"/>
</dbReference>
<keyword evidence="2" id="KW-0472">Membrane</keyword>
<dbReference type="OrthoDB" id="9807745at2"/>
<dbReference type="GO" id="GO:0016747">
    <property type="term" value="F:acyltransferase activity, transferring groups other than amino-acyl groups"/>
    <property type="evidence" value="ECO:0007669"/>
    <property type="project" value="InterPro"/>
</dbReference>
<feature type="transmembrane region" description="Helical" evidence="2">
    <location>
        <begin position="275"/>
        <end position="294"/>
    </location>
</feature>
<feature type="transmembrane region" description="Helical" evidence="2">
    <location>
        <begin position="115"/>
        <end position="136"/>
    </location>
</feature>
<sequence>MSSTETATDPNQPVASRSTSTTATATATAAVPARATRLRGLDGLRFVAAFAVLGYHFTGIGLDTWGVIPAVKFPTLQHLTRYGFIGVELFFMISGFVILMTAYGRKLEDFVASRASRLFPAYWAAVIITVILQQFWHGGRGTGLMDGLVNLTMMQGAFDVSPVQGAFWTLWVELKFYLLMGVFVLVGITRRRVLAFALIWPVMGQLADATDTNLLNSLLFPTYAPFFAVGMLLFLIYRDRGDIVAWLGVGLNLIWCLQYVTDYAERASELVKRPVSPTVLAVIVLLMVVAIWAVSSGPLAALDWRWLTVVGGLTYPLYLIHVQFGFFIIDLTHEHLPAYLVLAMAIAVVLVLAVLLHYGVEERLHRPMRKAVRNALNKTSQAATGGRNG</sequence>
<feature type="compositionally biased region" description="Polar residues" evidence="1">
    <location>
        <begin position="1"/>
        <end position="11"/>
    </location>
</feature>
<feature type="transmembrane region" description="Helical" evidence="2">
    <location>
        <begin position="166"/>
        <end position="186"/>
    </location>
</feature>
<accession>A0A1H1ZM66</accession>
<dbReference type="GO" id="GO:0016020">
    <property type="term" value="C:membrane"/>
    <property type="evidence" value="ECO:0007669"/>
    <property type="project" value="TreeGrafter"/>
</dbReference>
<organism evidence="4 5">
    <name type="scientific">Microlunatus soli</name>
    <dbReference type="NCBI Taxonomy" id="630515"/>
    <lineage>
        <taxon>Bacteria</taxon>
        <taxon>Bacillati</taxon>
        <taxon>Actinomycetota</taxon>
        <taxon>Actinomycetes</taxon>
        <taxon>Propionibacteriales</taxon>
        <taxon>Propionibacteriaceae</taxon>
        <taxon>Microlunatus</taxon>
    </lineage>
</organism>
<dbReference type="STRING" id="630515.SAMN04489812_5317"/>
<name>A0A1H1ZM66_9ACTN</name>
<dbReference type="InterPro" id="IPR050879">
    <property type="entry name" value="Acyltransferase_3"/>
</dbReference>
<feature type="domain" description="Acyltransferase 3" evidence="3">
    <location>
        <begin position="39"/>
        <end position="354"/>
    </location>
</feature>
<dbReference type="PANTHER" id="PTHR23028">
    <property type="entry name" value="ACETYLTRANSFERASE"/>
    <property type="match status" value="1"/>
</dbReference>
<evidence type="ECO:0000259" key="3">
    <source>
        <dbReference type="Pfam" id="PF01757"/>
    </source>
</evidence>
<evidence type="ECO:0000313" key="5">
    <source>
        <dbReference type="Proteomes" id="UP000199103"/>
    </source>
</evidence>
<keyword evidence="4" id="KW-0808">Transferase</keyword>
<dbReference type="AlphaFoldDB" id="A0A1H1ZM66"/>
<keyword evidence="2" id="KW-1133">Transmembrane helix</keyword>
<dbReference type="GO" id="GO:0009103">
    <property type="term" value="P:lipopolysaccharide biosynthetic process"/>
    <property type="evidence" value="ECO:0007669"/>
    <property type="project" value="TreeGrafter"/>
</dbReference>
<proteinExistence type="predicted"/>
<feature type="transmembrane region" description="Helical" evidence="2">
    <location>
        <begin position="306"/>
        <end position="326"/>
    </location>
</feature>
<feature type="region of interest" description="Disordered" evidence="1">
    <location>
        <begin position="1"/>
        <end position="25"/>
    </location>
</feature>
<keyword evidence="4" id="KW-0378">Hydrolase</keyword>
<protein>
    <submittedName>
        <fullName evidence="4">Peptidoglycan/LPS O-acetylase OafA/YrhL, contains acyltransferase and SGNH-hydrolase domains</fullName>
    </submittedName>
</protein>